<dbReference type="OrthoDB" id="411524at2759"/>
<evidence type="ECO:0000313" key="9">
    <source>
        <dbReference type="Proteomes" id="UP000320333"/>
    </source>
</evidence>
<evidence type="ECO:0000256" key="3">
    <source>
        <dbReference type="ARBA" id="ARBA00022968"/>
    </source>
</evidence>
<name>A0A507FNU5_9FUNG</name>
<dbReference type="PANTHER" id="PTHR12270">
    <property type="entry name" value="GLYCOSYLTRANSFERASE-RELATED"/>
    <property type="match status" value="1"/>
</dbReference>
<comment type="subcellular location">
    <subcellularLocation>
        <location evidence="1">Membrane</location>
        <topology evidence="1">Single-pass type II membrane protein</topology>
    </subcellularLocation>
</comment>
<dbReference type="GO" id="GO:0042285">
    <property type="term" value="F:xylosyltransferase activity"/>
    <property type="evidence" value="ECO:0007669"/>
    <property type="project" value="TreeGrafter"/>
</dbReference>
<dbReference type="EMBL" id="QEAP01000027">
    <property type="protein sequence ID" value="TPX77138.1"/>
    <property type="molecule type" value="Genomic_DNA"/>
</dbReference>
<gene>
    <name evidence="8" type="ORF">CcCBS67573_g01559</name>
</gene>
<keyword evidence="5" id="KW-0472">Membrane</keyword>
<dbReference type="Proteomes" id="UP000320333">
    <property type="component" value="Unassembled WGS sequence"/>
</dbReference>
<dbReference type="GO" id="GO:0015020">
    <property type="term" value="F:glucuronosyltransferase activity"/>
    <property type="evidence" value="ECO:0007669"/>
    <property type="project" value="TreeGrafter"/>
</dbReference>
<dbReference type="PANTHER" id="PTHR12270:SF52">
    <property type="entry name" value="GLYCOSYLTRANSFERASE-LIKE PROTEIN GNT13-RELATED"/>
    <property type="match status" value="1"/>
</dbReference>
<feature type="chain" id="PRO_5021476638" evidence="7">
    <location>
        <begin position="24"/>
        <end position="568"/>
    </location>
</feature>
<dbReference type="InterPro" id="IPR051292">
    <property type="entry name" value="Xyl/GlcA_transferase"/>
</dbReference>
<dbReference type="STRING" id="246404.A0A507FNU5"/>
<dbReference type="AlphaFoldDB" id="A0A507FNU5"/>
<evidence type="ECO:0000256" key="4">
    <source>
        <dbReference type="ARBA" id="ARBA00022989"/>
    </source>
</evidence>
<keyword evidence="9" id="KW-1185">Reference proteome</keyword>
<dbReference type="GO" id="GO:0016020">
    <property type="term" value="C:membrane"/>
    <property type="evidence" value="ECO:0007669"/>
    <property type="project" value="UniProtKB-SubCell"/>
</dbReference>
<evidence type="ECO:0000256" key="2">
    <source>
        <dbReference type="ARBA" id="ARBA00022692"/>
    </source>
</evidence>
<keyword evidence="7" id="KW-0732">Signal</keyword>
<proteinExistence type="predicted"/>
<keyword evidence="2" id="KW-0812">Transmembrane</keyword>
<comment type="caution">
    <text evidence="8">The sequence shown here is derived from an EMBL/GenBank/DDBJ whole genome shotgun (WGS) entry which is preliminary data.</text>
</comment>
<accession>A0A507FNU5</accession>
<keyword evidence="4" id="KW-1133">Transmembrane helix</keyword>
<dbReference type="GO" id="GO:0035269">
    <property type="term" value="P:protein O-linked glycosylation via mannose"/>
    <property type="evidence" value="ECO:0007669"/>
    <property type="project" value="TreeGrafter"/>
</dbReference>
<keyword evidence="6" id="KW-0325">Glycoprotein</keyword>
<organism evidence="8 9">
    <name type="scientific">Chytriomyces confervae</name>
    <dbReference type="NCBI Taxonomy" id="246404"/>
    <lineage>
        <taxon>Eukaryota</taxon>
        <taxon>Fungi</taxon>
        <taxon>Fungi incertae sedis</taxon>
        <taxon>Chytridiomycota</taxon>
        <taxon>Chytridiomycota incertae sedis</taxon>
        <taxon>Chytridiomycetes</taxon>
        <taxon>Chytridiales</taxon>
        <taxon>Chytriomycetaceae</taxon>
        <taxon>Chytriomyces</taxon>
    </lineage>
</organism>
<protein>
    <submittedName>
        <fullName evidence="8">Uncharacterized protein</fullName>
    </submittedName>
</protein>
<evidence type="ECO:0000313" key="8">
    <source>
        <dbReference type="EMBL" id="TPX77138.1"/>
    </source>
</evidence>
<evidence type="ECO:0000256" key="5">
    <source>
        <dbReference type="ARBA" id="ARBA00023136"/>
    </source>
</evidence>
<evidence type="ECO:0000256" key="1">
    <source>
        <dbReference type="ARBA" id="ARBA00004606"/>
    </source>
</evidence>
<sequence>MPSWLTTLQLLVSAFVLVSHANALADTYGSNQNARIFNYTLLVDGADLIIPKHAYKTPVALANFFHTQRFQPKPASIETADVVAQRMDQKHKQSDNYLCSKAARRFSPRVQSMETLSRDDGVYDGSNPVPLWKAPSYRVFHKAAETPLAHDVTLFTQLSLDRFSTLLTLVSTWDASISAAIYIESLNQLTDLQKHLESLETFITSDNPHLLENGRTISISLLFGLDFLMLTFSCETPSQLASAPDQDPLHHPYDLLYPINELRNLALQEARTVLVMSLDADFEPSSGMHAQLLQTDGVLEILFDLKRPSAVVLAAFEDVWDSKRDSGKRMLDKPTLVKSCQEGLVVPFHFGVNAITLGKTVKKLPRSVIEWCQGQRIGPPRGVKVTGVQGHTNFTRWFETTATYEIPTVGSTVAVAQIKSQHQKAQLLQNAEDSNLKLLNDNQQPPLPPAAQSGKRVIQVYYEPYFIARRAIVPRFDTTFRGYSFNKRSHSIEMQARGVRFYVAPQVFVLHRWHGESASRKVWKGGEEGIIKKTVGRAYQQFLVGVKRRYEGMWGKKLKGRNSLEDNS</sequence>
<evidence type="ECO:0000256" key="6">
    <source>
        <dbReference type="ARBA" id="ARBA00023180"/>
    </source>
</evidence>
<dbReference type="Pfam" id="PF13896">
    <property type="entry name" value="Glyco_transf_49"/>
    <property type="match status" value="2"/>
</dbReference>
<feature type="signal peptide" evidence="7">
    <location>
        <begin position="1"/>
        <end position="23"/>
    </location>
</feature>
<evidence type="ECO:0000256" key="7">
    <source>
        <dbReference type="SAM" id="SignalP"/>
    </source>
</evidence>
<keyword evidence="3" id="KW-0735">Signal-anchor</keyword>
<reference evidence="8 9" key="1">
    <citation type="journal article" date="2019" name="Sci. Rep.">
        <title>Comparative genomics of chytrid fungi reveal insights into the obligate biotrophic and pathogenic lifestyle of Synchytrium endobioticum.</title>
        <authorList>
            <person name="van de Vossenberg B.T.L.H."/>
            <person name="Warris S."/>
            <person name="Nguyen H.D.T."/>
            <person name="van Gent-Pelzer M.P.E."/>
            <person name="Joly D.L."/>
            <person name="van de Geest H.C."/>
            <person name="Bonants P.J.M."/>
            <person name="Smith D.S."/>
            <person name="Levesque C.A."/>
            <person name="van der Lee T.A.J."/>
        </authorList>
    </citation>
    <scope>NUCLEOTIDE SEQUENCE [LARGE SCALE GENOMIC DNA]</scope>
    <source>
        <strain evidence="8 9">CBS 675.73</strain>
    </source>
</reference>